<accession>A0ACC2UNZ6</accession>
<protein>
    <submittedName>
        <fullName evidence="1">Prephenate dehydrogenase (NADP(+))</fullName>
        <ecNumber evidence="1">1.3.1.13</ecNumber>
    </submittedName>
</protein>
<organism evidence="1 2">
    <name type="scientific">Entomophthora muscae</name>
    <dbReference type="NCBI Taxonomy" id="34485"/>
    <lineage>
        <taxon>Eukaryota</taxon>
        <taxon>Fungi</taxon>
        <taxon>Fungi incertae sedis</taxon>
        <taxon>Zoopagomycota</taxon>
        <taxon>Entomophthoromycotina</taxon>
        <taxon>Entomophthoromycetes</taxon>
        <taxon>Entomophthorales</taxon>
        <taxon>Entomophthoraceae</taxon>
        <taxon>Entomophthora</taxon>
    </lineage>
</organism>
<proteinExistence type="predicted"/>
<comment type="caution">
    <text evidence="1">The sequence shown here is derived from an EMBL/GenBank/DDBJ whole genome shotgun (WGS) entry which is preliminary data.</text>
</comment>
<reference evidence="1" key="1">
    <citation type="submission" date="2022-04" db="EMBL/GenBank/DDBJ databases">
        <title>Genome of the entomopathogenic fungus Entomophthora muscae.</title>
        <authorList>
            <person name="Elya C."/>
            <person name="Lovett B.R."/>
            <person name="Lee E."/>
            <person name="Macias A.M."/>
            <person name="Hajek A.E."/>
            <person name="De Bivort B.L."/>
            <person name="Kasson M.T."/>
            <person name="De Fine Licht H.H."/>
            <person name="Stajich J.E."/>
        </authorList>
    </citation>
    <scope>NUCLEOTIDE SEQUENCE</scope>
    <source>
        <strain evidence="1">Berkeley</strain>
    </source>
</reference>
<keyword evidence="2" id="KW-1185">Reference proteome</keyword>
<gene>
    <name evidence="1" type="primary">TYR1_3</name>
    <name evidence="1" type="ORF">DSO57_1023729</name>
</gene>
<evidence type="ECO:0000313" key="1">
    <source>
        <dbReference type="EMBL" id="KAJ9088380.1"/>
    </source>
</evidence>
<evidence type="ECO:0000313" key="2">
    <source>
        <dbReference type="Proteomes" id="UP001165960"/>
    </source>
</evidence>
<dbReference type="EC" id="1.3.1.13" evidence="1"/>
<name>A0ACC2UNZ6_9FUNG</name>
<dbReference type="EMBL" id="QTSX02000125">
    <property type="protein sequence ID" value="KAJ9088380.1"/>
    <property type="molecule type" value="Genomic_DNA"/>
</dbReference>
<keyword evidence="1" id="KW-0560">Oxidoreductase</keyword>
<sequence>MSPEELKANVQVGIIGAGDMGHLYATKFRDAGWKVNICDLPTRFVELKVKYPDDEGIQLLKDGFAVSRCSDYIIYSVEAEKSWSSGCPIWTCHQDGSDSGGSDFRQSP</sequence>
<dbReference type="Proteomes" id="UP001165960">
    <property type="component" value="Unassembled WGS sequence"/>
</dbReference>